<accession>A0ABM6RTT2</accession>
<feature type="transmembrane region" description="Helical" evidence="1">
    <location>
        <begin position="66"/>
        <end position="84"/>
    </location>
</feature>
<feature type="transmembrane region" description="Helical" evidence="1">
    <location>
        <begin position="131"/>
        <end position="149"/>
    </location>
</feature>
<keyword evidence="1" id="KW-0812">Transmembrane</keyword>
<evidence type="ECO:0000313" key="2">
    <source>
        <dbReference type="EMBL" id="AUW94857.1"/>
    </source>
</evidence>
<feature type="transmembrane region" description="Helical" evidence="1">
    <location>
        <begin position="161"/>
        <end position="181"/>
    </location>
</feature>
<evidence type="ECO:0000313" key="3">
    <source>
        <dbReference type="Proteomes" id="UP000325292"/>
    </source>
</evidence>
<proteinExistence type="predicted"/>
<protein>
    <recommendedName>
        <fullName evidence="4">HTTM domain-containing protein</fullName>
    </recommendedName>
</protein>
<feature type="transmembrane region" description="Helical" evidence="1">
    <location>
        <begin position="7"/>
        <end position="27"/>
    </location>
</feature>
<feature type="transmembrane region" description="Helical" evidence="1">
    <location>
        <begin position="267"/>
        <end position="285"/>
    </location>
</feature>
<organism evidence="2 3">
    <name type="scientific">Sulfobacillus thermotolerans</name>
    <dbReference type="NCBI Taxonomy" id="338644"/>
    <lineage>
        <taxon>Bacteria</taxon>
        <taxon>Bacillati</taxon>
        <taxon>Bacillota</taxon>
        <taxon>Clostridia</taxon>
        <taxon>Eubacteriales</taxon>
        <taxon>Clostridiales Family XVII. Incertae Sedis</taxon>
        <taxon>Sulfobacillus</taxon>
    </lineage>
</organism>
<dbReference type="EMBL" id="CP019454">
    <property type="protein sequence ID" value="AUW94857.1"/>
    <property type="molecule type" value="Genomic_DNA"/>
</dbReference>
<name>A0ABM6RTT2_9FIRM</name>
<reference evidence="2 3" key="1">
    <citation type="journal article" date="2019" name="Sci. Rep.">
        <title>Sulfobacillus thermotolerans: new insights into resistance and metabolic capacities of acidophilic chemolithotrophs.</title>
        <authorList>
            <person name="Panyushkina A.E."/>
            <person name="Babenko V.V."/>
            <person name="Nikitina A.S."/>
            <person name="Selezneva O.V."/>
            <person name="Tsaplina I.A."/>
            <person name="Letarova M.A."/>
            <person name="Kostryukova E.S."/>
            <person name="Letarov A.V."/>
        </authorList>
    </citation>
    <scope>NUCLEOTIDE SEQUENCE [LARGE SCALE GENOMIC DNA]</scope>
    <source>
        <strain evidence="2 3">Kr1</strain>
    </source>
</reference>
<keyword evidence="1" id="KW-1133">Transmembrane helix</keyword>
<feature type="transmembrane region" description="Helical" evidence="1">
    <location>
        <begin position="219"/>
        <end position="238"/>
    </location>
</feature>
<keyword evidence="3" id="KW-1185">Reference proteome</keyword>
<gene>
    <name evidence="2" type="ORF">BXT84_13595</name>
</gene>
<keyword evidence="1" id="KW-0472">Membrane</keyword>
<sequence>MPWRERLRIGTGALWIISGLLMFQPLIRSPLFFTDVLAPVAEAWQPFVIRSLLRTGDRLWLTAPHLWPLLIGVGEVLSGIGLLWHPTKWGWLTRLSAWILVLWSIVVWVMGEGFGSLFNGTGSVLDGTPGNALLYGICTALLLIPIDFWDSGQVAHRVRQAVGWIWIMMAGLQALPGAGFWHGSRLAELFGLVTMNGAEPAWLQQWINEGVMWSFHDPALVNLLLVIIMLGLGVAWLVNWRYAPLATTLWVLWIWMIPQAFGALMTHLAPTVGMIGPWLLLIGLARHDRKSLRQSSPAAKPTIA</sequence>
<feature type="transmembrane region" description="Helical" evidence="1">
    <location>
        <begin position="245"/>
        <end position="261"/>
    </location>
</feature>
<evidence type="ECO:0000256" key="1">
    <source>
        <dbReference type="SAM" id="Phobius"/>
    </source>
</evidence>
<dbReference type="Proteomes" id="UP000325292">
    <property type="component" value="Chromosome"/>
</dbReference>
<feature type="transmembrane region" description="Helical" evidence="1">
    <location>
        <begin position="91"/>
        <end position="111"/>
    </location>
</feature>
<evidence type="ECO:0008006" key="4">
    <source>
        <dbReference type="Google" id="ProtNLM"/>
    </source>
</evidence>